<name>A0AAV1YW40_9ARAC</name>
<proteinExistence type="predicted"/>
<dbReference type="Proteomes" id="UP001497382">
    <property type="component" value="Unassembled WGS sequence"/>
</dbReference>
<sequence length="74" mass="8466">MSWQTKPQNSFLQYDKCRMSIAETCNECSLVAEGCWMYRSEESTTDVGGRDECPILVEDNEATCLLSFVDEKSR</sequence>
<keyword evidence="2" id="KW-1185">Reference proteome</keyword>
<dbReference type="AlphaFoldDB" id="A0AAV1YW40"/>
<gene>
    <name evidence="1" type="ORF">LARSCL_LOCUS808</name>
</gene>
<protein>
    <submittedName>
        <fullName evidence="1">Uncharacterized protein</fullName>
    </submittedName>
</protein>
<dbReference type="EMBL" id="CAXIEN010000004">
    <property type="protein sequence ID" value="CAL1262133.1"/>
    <property type="molecule type" value="Genomic_DNA"/>
</dbReference>
<reference evidence="1 2" key="1">
    <citation type="submission" date="2024-04" db="EMBL/GenBank/DDBJ databases">
        <authorList>
            <person name="Rising A."/>
            <person name="Reimegard J."/>
            <person name="Sonavane S."/>
            <person name="Akerstrom W."/>
            <person name="Nylinder S."/>
            <person name="Hedman E."/>
            <person name="Kallberg Y."/>
        </authorList>
    </citation>
    <scope>NUCLEOTIDE SEQUENCE [LARGE SCALE GENOMIC DNA]</scope>
</reference>
<accession>A0AAV1YW40</accession>
<comment type="caution">
    <text evidence="1">The sequence shown here is derived from an EMBL/GenBank/DDBJ whole genome shotgun (WGS) entry which is preliminary data.</text>
</comment>
<evidence type="ECO:0000313" key="2">
    <source>
        <dbReference type="Proteomes" id="UP001497382"/>
    </source>
</evidence>
<organism evidence="1 2">
    <name type="scientific">Larinioides sclopetarius</name>
    <dbReference type="NCBI Taxonomy" id="280406"/>
    <lineage>
        <taxon>Eukaryota</taxon>
        <taxon>Metazoa</taxon>
        <taxon>Ecdysozoa</taxon>
        <taxon>Arthropoda</taxon>
        <taxon>Chelicerata</taxon>
        <taxon>Arachnida</taxon>
        <taxon>Araneae</taxon>
        <taxon>Araneomorphae</taxon>
        <taxon>Entelegynae</taxon>
        <taxon>Araneoidea</taxon>
        <taxon>Araneidae</taxon>
        <taxon>Larinioides</taxon>
    </lineage>
</organism>
<evidence type="ECO:0000313" key="1">
    <source>
        <dbReference type="EMBL" id="CAL1262133.1"/>
    </source>
</evidence>